<evidence type="ECO:0000256" key="1">
    <source>
        <dbReference type="SAM" id="Phobius"/>
    </source>
</evidence>
<keyword evidence="1" id="KW-1133">Transmembrane helix</keyword>
<keyword evidence="1" id="KW-0812">Transmembrane</keyword>
<sequence length="71" mass="7487">MAAEKRKTEQHHPVAGPRADPLAVVTLAMLGLFVLVIVALIGSDVVYLVAGELDNRAVSRELAKPGIVGEI</sequence>
<protein>
    <submittedName>
        <fullName evidence="2">Uncharacterized protein</fullName>
    </submittedName>
</protein>
<keyword evidence="1" id="KW-0472">Membrane</keyword>
<feature type="transmembrane region" description="Helical" evidence="1">
    <location>
        <begin position="22"/>
        <end position="50"/>
    </location>
</feature>
<gene>
    <name evidence="2" type="ORF">LCGC14_2887300</name>
</gene>
<dbReference type="EMBL" id="LAZR01056485">
    <property type="protein sequence ID" value="KKK74087.1"/>
    <property type="molecule type" value="Genomic_DNA"/>
</dbReference>
<proteinExistence type="predicted"/>
<evidence type="ECO:0000313" key="2">
    <source>
        <dbReference type="EMBL" id="KKK74087.1"/>
    </source>
</evidence>
<organism evidence="2">
    <name type="scientific">marine sediment metagenome</name>
    <dbReference type="NCBI Taxonomy" id="412755"/>
    <lineage>
        <taxon>unclassified sequences</taxon>
        <taxon>metagenomes</taxon>
        <taxon>ecological metagenomes</taxon>
    </lineage>
</organism>
<dbReference type="AlphaFoldDB" id="A0A0F8XYB5"/>
<comment type="caution">
    <text evidence="2">The sequence shown here is derived from an EMBL/GenBank/DDBJ whole genome shotgun (WGS) entry which is preliminary data.</text>
</comment>
<feature type="non-terminal residue" evidence="2">
    <location>
        <position position="71"/>
    </location>
</feature>
<name>A0A0F8XYB5_9ZZZZ</name>
<reference evidence="2" key="1">
    <citation type="journal article" date="2015" name="Nature">
        <title>Complex archaea that bridge the gap between prokaryotes and eukaryotes.</title>
        <authorList>
            <person name="Spang A."/>
            <person name="Saw J.H."/>
            <person name="Jorgensen S.L."/>
            <person name="Zaremba-Niedzwiedzka K."/>
            <person name="Martijn J."/>
            <person name="Lind A.E."/>
            <person name="van Eijk R."/>
            <person name="Schleper C."/>
            <person name="Guy L."/>
            <person name="Ettema T.J."/>
        </authorList>
    </citation>
    <scope>NUCLEOTIDE SEQUENCE</scope>
</reference>
<accession>A0A0F8XYB5</accession>